<dbReference type="AlphaFoldDB" id="X1L1X4"/>
<sequence length="88" mass="10750">MKILHLTLYKEYFDQIKSDLKKVERRDNIPYWRKRLYHDFPGQPKYFDQIHFRNGYGKTKPLVKTEHCNTFYNSTLDKIELIIGDILL</sequence>
<proteinExistence type="predicted"/>
<organism evidence="1">
    <name type="scientific">marine sediment metagenome</name>
    <dbReference type="NCBI Taxonomy" id="412755"/>
    <lineage>
        <taxon>unclassified sequences</taxon>
        <taxon>metagenomes</taxon>
        <taxon>ecological metagenomes</taxon>
    </lineage>
</organism>
<evidence type="ECO:0008006" key="2">
    <source>
        <dbReference type="Google" id="ProtNLM"/>
    </source>
</evidence>
<protein>
    <recommendedName>
        <fullName evidence="2">ASCH domain-containing protein</fullName>
    </recommendedName>
</protein>
<comment type="caution">
    <text evidence="1">The sequence shown here is derived from an EMBL/GenBank/DDBJ whole genome shotgun (WGS) entry which is preliminary data.</text>
</comment>
<dbReference type="EMBL" id="BARU01041442">
    <property type="protein sequence ID" value="GAH88183.1"/>
    <property type="molecule type" value="Genomic_DNA"/>
</dbReference>
<reference evidence="1" key="1">
    <citation type="journal article" date="2014" name="Front. Microbiol.">
        <title>High frequency of phylogenetically diverse reductive dehalogenase-homologous genes in deep subseafloor sedimentary metagenomes.</title>
        <authorList>
            <person name="Kawai M."/>
            <person name="Futagami T."/>
            <person name="Toyoda A."/>
            <person name="Takaki Y."/>
            <person name="Nishi S."/>
            <person name="Hori S."/>
            <person name="Arai W."/>
            <person name="Tsubouchi T."/>
            <person name="Morono Y."/>
            <person name="Uchiyama I."/>
            <person name="Ito T."/>
            <person name="Fujiyama A."/>
            <person name="Inagaki F."/>
            <person name="Takami H."/>
        </authorList>
    </citation>
    <scope>NUCLEOTIDE SEQUENCE</scope>
    <source>
        <strain evidence="1">Expedition CK06-06</strain>
    </source>
</reference>
<accession>X1L1X4</accession>
<name>X1L1X4_9ZZZZ</name>
<evidence type="ECO:0000313" key="1">
    <source>
        <dbReference type="EMBL" id="GAH88183.1"/>
    </source>
</evidence>
<gene>
    <name evidence="1" type="ORF">S03H2_63896</name>
</gene>